<dbReference type="PROSITE" id="PS50102">
    <property type="entry name" value="RRM"/>
    <property type="match status" value="1"/>
</dbReference>
<dbReference type="EMBL" id="PZQS01000005">
    <property type="protein sequence ID" value="PVD29440.1"/>
    <property type="molecule type" value="Genomic_DNA"/>
</dbReference>
<keyword evidence="1" id="KW-0694">RNA-binding</keyword>
<feature type="domain" description="RRM" evidence="3">
    <location>
        <begin position="279"/>
        <end position="354"/>
    </location>
</feature>
<sequence>MKEAARAVPPATEEETSQAAAGLSAAMRSNTCQTAERYVTRRDEWAMYGDFLQSNNLCDYLLTSRDAASQILDIHMSHYHMKRDTARDITDVSVAKDHEKMRKDIISNEAITYSVDERTVCVSGLQAQDSELCWLYFDNERQSNGGEIEENGVSWDPEAEHFLITFVERHAAERVLSKIRHTVGGKRVEVKPWLPAPCYTDAVLITGIPAGTSVNDLTDFLENVVDVAVDSIQLNETENKAFVILSDSQVDLKHLQYACKMNPLDEDSVLSVKSVPLSHTVVVKNLNPMTQESTIFYFFSNKSRNSGGPVSEVIRLDDTCALVHFENEQDARAVVEKGSHILDEYSLEVSVLQKGFSSASRESVFVKTKVIQVEGHIPSSAYKDTINDGPLIDRKQKFLEKVADIMLDTPAINEAASKALSIFGDRLLNAQPVGGKKHATDNFLLEVTVQLAFVSPDKRPLSLEGREGKEGSKGYSMSASAASSTPVTLQYKQGHWDSPEGAVCLESDEAHQSYSNSDLAQQISQVTSNFVQKQRIDEHTFKKVHSERTSNPKSSGVPLRNPSTFQSPSYHQTQSFIKSPIACKGRMRSTDPRQLNGELCAQKEMIQQITIHLGVDVVDKITKDKQKLRRLVIDLRDVCGRFKWQLPNSIVITATKTDVPEDWKERVKMLIMRKKQEAYL</sequence>
<feature type="region of interest" description="Disordered" evidence="2">
    <location>
        <begin position="540"/>
        <end position="573"/>
    </location>
</feature>
<dbReference type="InterPro" id="IPR000504">
    <property type="entry name" value="RRM_dom"/>
</dbReference>
<keyword evidence="5" id="KW-1185">Reference proteome</keyword>
<dbReference type="OrthoDB" id="6133115at2759"/>
<name>A0A2T7P7P3_POMCA</name>
<evidence type="ECO:0000256" key="2">
    <source>
        <dbReference type="SAM" id="MobiDB-lite"/>
    </source>
</evidence>
<reference evidence="4 5" key="1">
    <citation type="submission" date="2018-04" db="EMBL/GenBank/DDBJ databases">
        <title>The genome of golden apple snail Pomacea canaliculata provides insight into stress tolerance and invasive adaptation.</title>
        <authorList>
            <person name="Liu C."/>
            <person name="Liu B."/>
            <person name="Ren Y."/>
            <person name="Zhang Y."/>
            <person name="Wang H."/>
            <person name="Li S."/>
            <person name="Jiang F."/>
            <person name="Yin L."/>
            <person name="Zhang G."/>
            <person name="Qian W."/>
            <person name="Fan W."/>
        </authorList>
    </citation>
    <scope>NUCLEOTIDE SEQUENCE [LARGE SCALE GENOMIC DNA]</scope>
    <source>
        <strain evidence="4">SZHN2017</strain>
        <tissue evidence="4">Muscle</tissue>
    </source>
</reference>
<dbReference type="Gene3D" id="3.30.70.330">
    <property type="match status" value="2"/>
</dbReference>
<organism evidence="4 5">
    <name type="scientific">Pomacea canaliculata</name>
    <name type="common">Golden apple snail</name>
    <dbReference type="NCBI Taxonomy" id="400727"/>
    <lineage>
        <taxon>Eukaryota</taxon>
        <taxon>Metazoa</taxon>
        <taxon>Spiralia</taxon>
        <taxon>Lophotrochozoa</taxon>
        <taxon>Mollusca</taxon>
        <taxon>Gastropoda</taxon>
        <taxon>Caenogastropoda</taxon>
        <taxon>Architaenioglossa</taxon>
        <taxon>Ampullarioidea</taxon>
        <taxon>Ampullariidae</taxon>
        <taxon>Pomacea</taxon>
    </lineage>
</organism>
<dbReference type="AlphaFoldDB" id="A0A2T7P7P3"/>
<evidence type="ECO:0000256" key="1">
    <source>
        <dbReference type="PROSITE-ProRule" id="PRU00176"/>
    </source>
</evidence>
<comment type="caution">
    <text evidence="4">The sequence shown here is derived from an EMBL/GenBank/DDBJ whole genome shotgun (WGS) entry which is preliminary data.</text>
</comment>
<feature type="region of interest" description="Disordered" evidence="2">
    <location>
        <begin position="460"/>
        <end position="481"/>
    </location>
</feature>
<evidence type="ECO:0000259" key="3">
    <source>
        <dbReference type="PROSITE" id="PS50102"/>
    </source>
</evidence>
<feature type="compositionally biased region" description="Basic and acidic residues" evidence="2">
    <location>
        <begin position="460"/>
        <end position="472"/>
    </location>
</feature>
<feature type="compositionally biased region" description="Basic and acidic residues" evidence="2">
    <location>
        <begin position="540"/>
        <end position="550"/>
    </location>
</feature>
<dbReference type="SMART" id="SM00360">
    <property type="entry name" value="RRM"/>
    <property type="match status" value="2"/>
</dbReference>
<dbReference type="GO" id="GO:0003723">
    <property type="term" value="F:RNA binding"/>
    <property type="evidence" value="ECO:0007669"/>
    <property type="project" value="UniProtKB-UniRule"/>
</dbReference>
<evidence type="ECO:0000313" key="4">
    <source>
        <dbReference type="EMBL" id="PVD29440.1"/>
    </source>
</evidence>
<protein>
    <recommendedName>
        <fullName evidence="3">RRM domain-containing protein</fullName>
    </recommendedName>
</protein>
<feature type="compositionally biased region" description="Polar residues" evidence="2">
    <location>
        <begin position="561"/>
        <end position="573"/>
    </location>
</feature>
<dbReference type="SUPFAM" id="SSF54928">
    <property type="entry name" value="RNA-binding domain, RBD"/>
    <property type="match status" value="1"/>
</dbReference>
<proteinExistence type="predicted"/>
<evidence type="ECO:0000313" key="5">
    <source>
        <dbReference type="Proteomes" id="UP000245119"/>
    </source>
</evidence>
<dbReference type="InterPro" id="IPR035979">
    <property type="entry name" value="RBD_domain_sf"/>
</dbReference>
<dbReference type="Proteomes" id="UP000245119">
    <property type="component" value="Linkage Group LG5"/>
</dbReference>
<dbReference type="Pfam" id="PF23085">
    <property type="entry name" value="RRM_PARP14_3"/>
    <property type="match status" value="2"/>
</dbReference>
<accession>A0A2T7P7P3</accession>
<dbReference type="InterPro" id="IPR012677">
    <property type="entry name" value="Nucleotide-bd_a/b_plait_sf"/>
</dbReference>
<gene>
    <name evidence="4" type="ORF">C0Q70_08691</name>
</gene>